<feature type="transmembrane region" description="Helical" evidence="13">
    <location>
        <begin position="475"/>
        <end position="500"/>
    </location>
</feature>
<feature type="domain" description="Major facilitator superfamily (MFS) profile" evidence="14">
    <location>
        <begin position="45"/>
        <end position="566"/>
    </location>
</feature>
<evidence type="ECO:0000256" key="12">
    <source>
        <dbReference type="ARBA" id="ARBA00042905"/>
    </source>
</evidence>
<dbReference type="GO" id="GO:0005886">
    <property type="term" value="C:plasma membrane"/>
    <property type="evidence" value="ECO:0007669"/>
    <property type="project" value="UniProtKB-SubCell"/>
</dbReference>
<gene>
    <name evidence="16" type="primary">slc2a12</name>
</gene>
<dbReference type="OrthoDB" id="4142200at2759"/>
<feature type="transmembrane region" description="Helical" evidence="13">
    <location>
        <begin position="512"/>
        <end position="532"/>
    </location>
</feature>
<feature type="transmembrane region" description="Helical" evidence="13">
    <location>
        <begin position="83"/>
        <end position="103"/>
    </location>
</feature>
<feature type="transmembrane region" description="Helical" evidence="13">
    <location>
        <begin position="39"/>
        <end position="63"/>
    </location>
</feature>
<organism evidence="15 16">
    <name type="scientific">Chanos chanos</name>
    <name type="common">Milkfish</name>
    <name type="synonym">Mugil chanos</name>
    <dbReference type="NCBI Taxonomy" id="29144"/>
    <lineage>
        <taxon>Eukaryota</taxon>
        <taxon>Metazoa</taxon>
        <taxon>Chordata</taxon>
        <taxon>Craniata</taxon>
        <taxon>Vertebrata</taxon>
        <taxon>Euteleostomi</taxon>
        <taxon>Actinopterygii</taxon>
        <taxon>Neopterygii</taxon>
        <taxon>Teleostei</taxon>
        <taxon>Ostariophysi</taxon>
        <taxon>Gonorynchiformes</taxon>
        <taxon>Chanidae</taxon>
        <taxon>Chanos</taxon>
    </lineage>
</organism>
<keyword evidence="9 13" id="KW-0472">Membrane</keyword>
<keyword evidence="15" id="KW-1185">Reference proteome</keyword>
<dbReference type="CTD" id="154091"/>
<dbReference type="InterPro" id="IPR005828">
    <property type="entry name" value="MFS_sugar_transport-like"/>
</dbReference>
<dbReference type="FunCoup" id="A0A6J2WFL4">
    <property type="interactions" value="2"/>
</dbReference>
<evidence type="ECO:0000256" key="11">
    <source>
        <dbReference type="ARBA" id="ARBA00039241"/>
    </source>
</evidence>
<feature type="transmembrane region" description="Helical" evidence="13">
    <location>
        <begin position="198"/>
        <end position="221"/>
    </location>
</feature>
<dbReference type="InterPro" id="IPR003663">
    <property type="entry name" value="Sugar/inositol_transpt"/>
</dbReference>
<keyword evidence="8 13" id="KW-1133">Transmembrane helix</keyword>
<dbReference type="GO" id="GO:0072359">
    <property type="term" value="P:circulatory system development"/>
    <property type="evidence" value="ECO:0007669"/>
    <property type="project" value="TreeGrafter"/>
</dbReference>
<keyword evidence="4" id="KW-0813">Transport</keyword>
<dbReference type="PRINTS" id="PR00171">
    <property type="entry name" value="SUGRTRNSPORT"/>
</dbReference>
<keyword evidence="5" id="KW-1003">Cell membrane</keyword>
<dbReference type="GeneID" id="115822467"/>
<dbReference type="GO" id="GO:1904659">
    <property type="term" value="P:D-glucose transmembrane transport"/>
    <property type="evidence" value="ECO:0007669"/>
    <property type="project" value="TreeGrafter"/>
</dbReference>
<evidence type="ECO:0000256" key="4">
    <source>
        <dbReference type="ARBA" id="ARBA00022448"/>
    </source>
</evidence>
<evidence type="ECO:0000256" key="3">
    <source>
        <dbReference type="ARBA" id="ARBA00007004"/>
    </source>
</evidence>
<dbReference type="PANTHER" id="PTHR48023:SF2">
    <property type="entry name" value="SOLUTE CARRIER FAMILY 2, FACILITATED GLUCOSE TRANSPORTER MEMBER 12"/>
    <property type="match status" value="1"/>
</dbReference>
<comment type="similarity">
    <text evidence="3">Belongs to the major facilitator superfamily. Sugar transporter (TC 2.A.1.1) family. Glucose transporter subfamily.</text>
</comment>
<protein>
    <recommendedName>
        <fullName evidence="11">Solute carrier family 2, facilitated glucose transporter member 12</fullName>
    </recommendedName>
    <alternativeName>
        <fullName evidence="12">Glucose transporter type 12</fullName>
    </alternativeName>
</protein>
<evidence type="ECO:0000256" key="1">
    <source>
        <dbReference type="ARBA" id="ARBA00004556"/>
    </source>
</evidence>
<comment type="subcellular location">
    <subcellularLocation>
        <location evidence="2">Cell membrane</location>
        <topology evidence="2">Multi-pass membrane protein</topology>
    </subcellularLocation>
    <subcellularLocation>
        <location evidence="1">Cytoplasm</location>
        <location evidence="1">Perinuclear region</location>
    </subcellularLocation>
</comment>
<feature type="transmembrane region" description="Helical" evidence="13">
    <location>
        <begin position="170"/>
        <end position="192"/>
    </location>
</feature>
<dbReference type="Pfam" id="PF00083">
    <property type="entry name" value="Sugar_tr"/>
    <property type="match status" value="2"/>
</dbReference>
<dbReference type="GO" id="GO:0022857">
    <property type="term" value="F:transmembrane transporter activity"/>
    <property type="evidence" value="ECO:0007669"/>
    <property type="project" value="InterPro"/>
</dbReference>
<evidence type="ECO:0000313" key="16">
    <source>
        <dbReference type="RefSeq" id="XP_030642181.1"/>
    </source>
</evidence>
<dbReference type="RefSeq" id="XP_030642181.1">
    <property type="nucleotide sequence ID" value="XM_030786321.1"/>
</dbReference>
<dbReference type="InterPro" id="IPR050820">
    <property type="entry name" value="MFS_Sugar_Transporter"/>
</dbReference>
<feature type="transmembrane region" description="Helical" evidence="13">
    <location>
        <begin position="110"/>
        <end position="134"/>
    </location>
</feature>
<evidence type="ECO:0000256" key="2">
    <source>
        <dbReference type="ARBA" id="ARBA00004651"/>
    </source>
</evidence>
<evidence type="ECO:0000256" key="6">
    <source>
        <dbReference type="ARBA" id="ARBA00022597"/>
    </source>
</evidence>
<evidence type="ECO:0000256" key="5">
    <source>
        <dbReference type="ARBA" id="ARBA00022475"/>
    </source>
</evidence>
<evidence type="ECO:0000256" key="7">
    <source>
        <dbReference type="ARBA" id="ARBA00022692"/>
    </source>
</evidence>
<dbReference type="Proteomes" id="UP000504632">
    <property type="component" value="Chromosome 10"/>
</dbReference>
<dbReference type="GO" id="GO:0048471">
    <property type="term" value="C:perinuclear region of cytoplasm"/>
    <property type="evidence" value="ECO:0007669"/>
    <property type="project" value="UniProtKB-SubCell"/>
</dbReference>
<name>A0A6J2WFL4_CHACN</name>
<evidence type="ECO:0000259" key="14">
    <source>
        <dbReference type="PROSITE" id="PS50850"/>
    </source>
</evidence>
<evidence type="ECO:0000256" key="9">
    <source>
        <dbReference type="ARBA" id="ARBA00023136"/>
    </source>
</evidence>
<dbReference type="InParanoid" id="A0A6J2WFL4"/>
<proteinExistence type="inferred from homology"/>
<sequence>MDTPVRAKTVTSDLQKPLDSLNQCTKLEKSASAHSGCGMLLVLCAVSVASLSGLMLGYQMGLISGVLLQLRELLSLSCPQQEQAVGAPLLGALLLSLLGGSVVDRYGRRFSIILTAALCVGGTLLSTCVVSFWALIVGRAMVGMATALSGTASCLYMAEVAPQAWRGRCVCAYELMVVLGVLLGFSISWALAGTPEGWRYTLGGAVPPALLQLAVMPFLPCSPRFLLARRREEEAYGVLVRLRGTWLKEAVEEELRDIRAALGAERQHEFRDLFSSQDNMRWRLGVGVALVVLQQVTGQPNLLAYASTVLRSVGFHSNEAATLASTGLGVVKVAGTIPAMLLVDRVGPKAFLCVGAVVMTLSTVTLGAVTMQSQTQVSSLCQAPTGVNHTSLVWTNGAAARTDSPLGLYRPDLFHTDSLNHTLYSISSTQTGNVSLIRNINFTKDYGIDLEVSRRTGDDSRIELEVTSVSSSLKWISLVSLLVYVTGFSFSLGPMVHVVLSEIFPTGIRGKAVSVVSAFNWASNLLISMTFLTLTEWIGLPNVIFSYAAMSFILLVFVILFVPETKGRTLEQISKELAMKNHLDGSLLCLRRRTQMKTDTPKEEKTLTSV</sequence>
<dbReference type="SUPFAM" id="SSF103473">
    <property type="entry name" value="MFS general substrate transporter"/>
    <property type="match status" value="1"/>
</dbReference>
<dbReference type="InterPro" id="IPR036259">
    <property type="entry name" value="MFS_trans_sf"/>
</dbReference>
<keyword evidence="6 16" id="KW-0762">Sugar transport</keyword>
<evidence type="ECO:0000256" key="8">
    <source>
        <dbReference type="ARBA" id="ARBA00022989"/>
    </source>
</evidence>
<dbReference type="Gene3D" id="1.20.1250.20">
    <property type="entry name" value="MFS general substrate transporter like domains"/>
    <property type="match status" value="2"/>
</dbReference>
<evidence type="ECO:0000256" key="13">
    <source>
        <dbReference type="SAM" id="Phobius"/>
    </source>
</evidence>
<dbReference type="PROSITE" id="PS50850">
    <property type="entry name" value="MFS"/>
    <property type="match status" value="1"/>
</dbReference>
<keyword evidence="7 13" id="KW-0812">Transmembrane</keyword>
<evidence type="ECO:0000313" key="15">
    <source>
        <dbReference type="Proteomes" id="UP000504632"/>
    </source>
</evidence>
<feature type="transmembrane region" description="Helical" evidence="13">
    <location>
        <begin position="350"/>
        <end position="369"/>
    </location>
</feature>
<dbReference type="AlphaFoldDB" id="A0A6J2WFL4"/>
<feature type="transmembrane region" description="Helical" evidence="13">
    <location>
        <begin position="140"/>
        <end position="158"/>
    </location>
</feature>
<keyword evidence="10" id="KW-0325">Glycoprotein</keyword>
<reference evidence="16" key="1">
    <citation type="submission" date="2025-08" db="UniProtKB">
        <authorList>
            <consortium name="RefSeq"/>
        </authorList>
    </citation>
    <scope>IDENTIFICATION</scope>
</reference>
<dbReference type="PANTHER" id="PTHR48023">
    <property type="entry name" value="D-XYLOSE-PROTON SYMPORTER-LIKE 2"/>
    <property type="match status" value="1"/>
</dbReference>
<dbReference type="InterPro" id="IPR020846">
    <property type="entry name" value="MFS_dom"/>
</dbReference>
<evidence type="ECO:0000256" key="10">
    <source>
        <dbReference type="ARBA" id="ARBA00023180"/>
    </source>
</evidence>
<feature type="transmembrane region" description="Helical" evidence="13">
    <location>
        <begin position="544"/>
        <end position="562"/>
    </location>
</feature>
<accession>A0A6J2WFL4</accession>